<name>A0A6H0X6S5_9VIRU</name>
<evidence type="ECO:0000313" key="1">
    <source>
        <dbReference type="EMBL" id="QIW89996.1"/>
    </source>
</evidence>
<dbReference type="EMBL" id="MT121963">
    <property type="protein sequence ID" value="QIW89995.1"/>
    <property type="molecule type" value="Genomic_DNA"/>
</dbReference>
<organism evidence="1">
    <name type="scientific">Gokushovirinae sp. SC_5_H2H4_2017</name>
    <dbReference type="NCBI Taxonomy" id="2723245"/>
    <lineage>
        <taxon>Viruses</taxon>
        <taxon>Monodnaviria</taxon>
        <taxon>Sangervirae</taxon>
        <taxon>Phixviricota</taxon>
        <taxon>Malgrandaviricetes</taxon>
        <taxon>Petitvirales</taxon>
        <taxon>Microviridae</taxon>
        <taxon>Gokushovirinae</taxon>
    </lineage>
</organism>
<accession>A0A6H0X6S5</accession>
<sequence length="292" mass="30654">MATVNVQSNGNAPPGLKTGDVVSTGGGNYTVVAPGTAGASYNPASGYWSVKTDSTSGKLQGAVSGAQSIANQNNANALTAAQQANLASAISAERQYRFNAEEAQKQRDWQERMSNTAYQRQIADLKAAGLNPILGYMQGQGATTPSGAAASGANYHGAQAQVDMSANDVLQSLFSSLINSATQKDIAQINASTALQQAAISSAAAVSAAGIGASATKYMSENQKYSSMYNTYWNRQTQLETQNWQNILINRILGTGEDESRLDKFIDFAADGLQAAFGQKANKSANSRAWKK</sequence>
<protein>
    <submittedName>
        <fullName evidence="1">Minor capsid protein</fullName>
    </submittedName>
</protein>
<reference evidence="1" key="1">
    <citation type="submission" date="2020-02" db="EMBL/GenBank/DDBJ databases">
        <authorList>
            <person name="Choudhury S."/>
            <person name="Lavelle A."/>
            <person name="Fanning L.J."/>
        </authorList>
    </citation>
    <scope>NUCLEOTIDE SEQUENCE</scope>
</reference>
<dbReference type="EMBL" id="MT121963">
    <property type="protein sequence ID" value="QIW89996.1"/>
    <property type="molecule type" value="Genomic_DNA"/>
</dbReference>
<proteinExistence type="predicted"/>